<reference evidence="2 3" key="1">
    <citation type="submission" date="2020-08" db="EMBL/GenBank/DDBJ databases">
        <title>Genomic Encyclopedia of Type Strains, Phase IV (KMG-IV): sequencing the most valuable type-strain genomes for metagenomic binning, comparative biology and taxonomic classification.</title>
        <authorList>
            <person name="Goeker M."/>
        </authorList>
    </citation>
    <scope>NUCLEOTIDE SEQUENCE [LARGE SCALE GENOMIC DNA]</scope>
    <source>
        <strain evidence="2 3">DSM 23447</strain>
    </source>
</reference>
<evidence type="ECO:0008006" key="4">
    <source>
        <dbReference type="Google" id="ProtNLM"/>
    </source>
</evidence>
<accession>A0A7W6IMC9</accession>
<dbReference type="AlphaFoldDB" id="A0A7W6IMC9"/>
<proteinExistence type="predicted"/>
<comment type="caution">
    <text evidence="2">The sequence shown here is derived from an EMBL/GenBank/DDBJ whole genome shotgun (WGS) entry which is preliminary data.</text>
</comment>
<sequence>MIKNSVIALVTAAALVSGAALPAMAAAAPVAAAEENDFDSDYVLAQLQDQGVNATAVEEWGSYVRAYVVGADGNETMQFFHPVTLSPANI</sequence>
<dbReference type="Proteomes" id="UP000547011">
    <property type="component" value="Unassembled WGS sequence"/>
</dbReference>
<keyword evidence="3" id="KW-1185">Reference proteome</keyword>
<name>A0A7W6IMC9_9HYPH</name>
<feature type="signal peptide" evidence="1">
    <location>
        <begin position="1"/>
        <end position="25"/>
    </location>
</feature>
<organism evidence="2 3">
    <name type="scientific">Devosia subaequoris</name>
    <dbReference type="NCBI Taxonomy" id="395930"/>
    <lineage>
        <taxon>Bacteria</taxon>
        <taxon>Pseudomonadati</taxon>
        <taxon>Pseudomonadota</taxon>
        <taxon>Alphaproteobacteria</taxon>
        <taxon>Hyphomicrobiales</taxon>
        <taxon>Devosiaceae</taxon>
        <taxon>Devosia</taxon>
    </lineage>
</organism>
<evidence type="ECO:0000313" key="3">
    <source>
        <dbReference type="Proteomes" id="UP000547011"/>
    </source>
</evidence>
<dbReference type="RefSeq" id="WP_183310991.1">
    <property type="nucleotide sequence ID" value="NZ_JACIEW010000004.1"/>
</dbReference>
<keyword evidence="1" id="KW-0732">Signal</keyword>
<feature type="chain" id="PRO_5030563862" description="PepSY domain-containing protein" evidence="1">
    <location>
        <begin position="26"/>
        <end position="90"/>
    </location>
</feature>
<gene>
    <name evidence="2" type="ORF">GGR20_001919</name>
</gene>
<evidence type="ECO:0000256" key="1">
    <source>
        <dbReference type="SAM" id="SignalP"/>
    </source>
</evidence>
<dbReference type="EMBL" id="JACIEW010000004">
    <property type="protein sequence ID" value="MBB4052276.1"/>
    <property type="molecule type" value="Genomic_DNA"/>
</dbReference>
<evidence type="ECO:0000313" key="2">
    <source>
        <dbReference type="EMBL" id="MBB4052276.1"/>
    </source>
</evidence>
<protein>
    <recommendedName>
        <fullName evidence="4">PepSY domain-containing protein</fullName>
    </recommendedName>
</protein>